<gene>
    <name evidence="1" type="ORF">PGLA2088_LOCUS8693</name>
</gene>
<dbReference type="EMBL" id="CAJNNW010009388">
    <property type="protein sequence ID" value="CAE8650929.1"/>
    <property type="molecule type" value="Genomic_DNA"/>
</dbReference>
<comment type="caution">
    <text evidence="1">The sequence shown here is derived from an EMBL/GenBank/DDBJ whole genome shotgun (WGS) entry which is preliminary data.</text>
</comment>
<evidence type="ECO:0000313" key="1">
    <source>
        <dbReference type="EMBL" id="CAE8650929.1"/>
    </source>
</evidence>
<sequence length="102" mass="11007">MYGAQALENSHFLFLATAEGLNVTGANKKRVPLQNTMAYTANSTHEGGSTKCVAKALAATVTAAELPAPECRQRESPWAKLHWPDQYPCTCKMEPAISDAVQ</sequence>
<protein>
    <submittedName>
        <fullName evidence="1">Uncharacterized protein</fullName>
    </submittedName>
</protein>
<organism evidence="1 2">
    <name type="scientific">Polarella glacialis</name>
    <name type="common">Dinoflagellate</name>
    <dbReference type="NCBI Taxonomy" id="89957"/>
    <lineage>
        <taxon>Eukaryota</taxon>
        <taxon>Sar</taxon>
        <taxon>Alveolata</taxon>
        <taxon>Dinophyceae</taxon>
        <taxon>Suessiales</taxon>
        <taxon>Suessiaceae</taxon>
        <taxon>Polarella</taxon>
    </lineage>
</organism>
<name>A0A813IK57_POLGL</name>
<accession>A0A813IK57</accession>
<dbReference type="Proteomes" id="UP000626109">
    <property type="component" value="Unassembled WGS sequence"/>
</dbReference>
<evidence type="ECO:0000313" key="2">
    <source>
        <dbReference type="Proteomes" id="UP000626109"/>
    </source>
</evidence>
<proteinExistence type="predicted"/>
<reference evidence="1" key="1">
    <citation type="submission" date="2021-02" db="EMBL/GenBank/DDBJ databases">
        <authorList>
            <person name="Dougan E. K."/>
            <person name="Rhodes N."/>
            <person name="Thang M."/>
            <person name="Chan C."/>
        </authorList>
    </citation>
    <scope>NUCLEOTIDE SEQUENCE</scope>
</reference>
<dbReference type="AlphaFoldDB" id="A0A813IK57"/>